<organism evidence="7 8">
    <name type="scientific">Araneus ventricosus</name>
    <name type="common">Orbweaver spider</name>
    <name type="synonym">Epeira ventricosa</name>
    <dbReference type="NCBI Taxonomy" id="182803"/>
    <lineage>
        <taxon>Eukaryota</taxon>
        <taxon>Metazoa</taxon>
        <taxon>Ecdysozoa</taxon>
        <taxon>Arthropoda</taxon>
        <taxon>Chelicerata</taxon>
        <taxon>Arachnida</taxon>
        <taxon>Araneae</taxon>
        <taxon>Araneomorphae</taxon>
        <taxon>Entelegynae</taxon>
        <taxon>Araneoidea</taxon>
        <taxon>Araneidae</taxon>
        <taxon>Araneus</taxon>
    </lineage>
</organism>
<evidence type="ECO:0000256" key="4">
    <source>
        <dbReference type="ARBA" id="ARBA00041195"/>
    </source>
</evidence>
<feature type="compositionally biased region" description="Basic and acidic residues" evidence="5">
    <location>
        <begin position="929"/>
        <end position="965"/>
    </location>
</feature>
<keyword evidence="2" id="KW-0217">Developmental protein</keyword>
<dbReference type="Pfam" id="PF12874">
    <property type="entry name" value="zf-met"/>
    <property type="match status" value="3"/>
</dbReference>
<evidence type="ECO:0000256" key="2">
    <source>
        <dbReference type="ARBA" id="ARBA00022473"/>
    </source>
</evidence>
<evidence type="ECO:0000313" key="8">
    <source>
        <dbReference type="Proteomes" id="UP000499080"/>
    </source>
</evidence>
<dbReference type="FunFam" id="3.30.160.60:FF:000153">
    <property type="entry name" value="Zinc finger RNA-binding protein 2"/>
    <property type="match status" value="1"/>
</dbReference>
<dbReference type="GO" id="GO:0008270">
    <property type="term" value="F:zinc ion binding"/>
    <property type="evidence" value="ECO:0007669"/>
    <property type="project" value="InterPro"/>
</dbReference>
<evidence type="ECO:0000259" key="6">
    <source>
        <dbReference type="PROSITE" id="PS51703"/>
    </source>
</evidence>
<dbReference type="Gene3D" id="3.30.460.10">
    <property type="entry name" value="Beta Polymerase, domain 2"/>
    <property type="match status" value="1"/>
</dbReference>
<feature type="compositionally biased region" description="Low complexity" evidence="5">
    <location>
        <begin position="343"/>
        <end position="363"/>
    </location>
</feature>
<dbReference type="GO" id="GO:0003725">
    <property type="term" value="F:double-stranded RNA binding"/>
    <property type="evidence" value="ECO:0007669"/>
    <property type="project" value="TreeGrafter"/>
</dbReference>
<dbReference type="Gene3D" id="1.10.1410.40">
    <property type="match status" value="1"/>
</dbReference>
<reference evidence="7 8" key="1">
    <citation type="journal article" date="2019" name="Sci. Rep.">
        <title>Orb-weaving spider Araneus ventricosus genome elucidates the spidroin gene catalogue.</title>
        <authorList>
            <person name="Kono N."/>
            <person name="Nakamura H."/>
            <person name="Ohtoshi R."/>
            <person name="Moran D.A.P."/>
            <person name="Shinohara A."/>
            <person name="Yoshida Y."/>
            <person name="Fujiwara M."/>
            <person name="Mori M."/>
            <person name="Tomita M."/>
            <person name="Arakawa K."/>
        </authorList>
    </citation>
    <scope>NUCLEOTIDE SEQUENCE [LARGE SCALE GENOMIC DNA]</scope>
</reference>
<comment type="subcellular location">
    <subcellularLocation>
        <location evidence="1">Nucleus</location>
    </subcellularLocation>
</comment>
<protein>
    <recommendedName>
        <fullName evidence="4">Zinc finger RNA-binding protein</fullName>
    </recommendedName>
</protein>
<dbReference type="InterPro" id="IPR043519">
    <property type="entry name" value="NT_sf"/>
</dbReference>
<feature type="region of interest" description="Disordered" evidence="5">
    <location>
        <begin position="330"/>
        <end position="407"/>
    </location>
</feature>
<dbReference type="SMART" id="SM00572">
    <property type="entry name" value="DZF"/>
    <property type="match status" value="1"/>
</dbReference>
<name>A0A4Y2EQ62_ARAVE</name>
<dbReference type="InterPro" id="IPR003604">
    <property type="entry name" value="Matrin/U1-like-C_Znf_C2H2"/>
</dbReference>
<dbReference type="SMART" id="SM00451">
    <property type="entry name" value="ZnF_U1"/>
    <property type="match status" value="3"/>
</dbReference>
<dbReference type="Pfam" id="PF20965">
    <property type="entry name" value="DZF_C"/>
    <property type="match status" value="1"/>
</dbReference>
<feature type="compositionally biased region" description="Basic and acidic residues" evidence="5">
    <location>
        <begin position="619"/>
        <end position="637"/>
    </location>
</feature>
<evidence type="ECO:0000256" key="3">
    <source>
        <dbReference type="ARBA" id="ARBA00023242"/>
    </source>
</evidence>
<dbReference type="PANTHER" id="PTHR45762:SF3">
    <property type="entry name" value="ZINC-FINGER PROTEIN AT 72D, ISOFORM B"/>
    <property type="match status" value="1"/>
</dbReference>
<dbReference type="PROSITE" id="PS00028">
    <property type="entry name" value="ZINC_FINGER_C2H2_1"/>
    <property type="match status" value="1"/>
</dbReference>
<evidence type="ECO:0000256" key="1">
    <source>
        <dbReference type="ARBA" id="ARBA00004123"/>
    </source>
</evidence>
<dbReference type="Pfam" id="PF07528">
    <property type="entry name" value="DZF_N"/>
    <property type="match status" value="1"/>
</dbReference>
<dbReference type="FunFam" id="3.30.160.60:FF:000210">
    <property type="entry name" value="Zinc finger RNA-binding protein 2"/>
    <property type="match status" value="1"/>
</dbReference>
<dbReference type="InterPro" id="IPR049401">
    <property type="entry name" value="DZF_dom_N"/>
</dbReference>
<dbReference type="InterPro" id="IPR036236">
    <property type="entry name" value="Znf_C2H2_sf"/>
</dbReference>
<evidence type="ECO:0000313" key="7">
    <source>
        <dbReference type="EMBL" id="GBM30981.1"/>
    </source>
</evidence>
<dbReference type="FunFam" id="1.10.1410.40:FF:000001">
    <property type="entry name" value="interleukin enhancer-binding factor 3 isoform X1"/>
    <property type="match status" value="1"/>
</dbReference>
<feature type="region of interest" description="Disordered" evidence="5">
    <location>
        <begin position="619"/>
        <end position="658"/>
    </location>
</feature>
<dbReference type="Gene3D" id="3.30.160.60">
    <property type="entry name" value="Classic Zinc Finger"/>
    <property type="match status" value="3"/>
</dbReference>
<sequence length="965" mass="107228">MAANNYFGFTTGGTQYGSATPSTANYSAANQATAGYTVQHSAQPYAAAATAQRSSQSAYESYQQPTHTTTNYPYASRQQTTYEKAQTYYPTQVPYSTTETPHYQSVSSNKPVYSTTTNVNYNTRQASSAKAQTQTAQPSASSYLYSTGASSGNSTSNYSSAYNSSAATTTYSASMYVQQSSVAVQPVQAAVQTSIVQPSQQAQVQAIQSSNTSAVTTPKTQGNNWMSFKKGPVRMARPKLPPKPQQLHYCEVCKISCAGPQTYREHLEGQKHKKKEAAAKTGTVVHHVSRGGTTLKCELCDVTCTGSDAYAAHIRGAKHQKVVKLHTKLGKPIPSTEPQVVHTGTTNATNKAAAAGNKTPTKGNAAKKTGPPKITFVAATKADETAEAKDENEEEKGDSSKEDDVQPVGQDYIDEIKNEEGKVVSFQCKLCECKFNDPNAKEMHMKGRRHRLQYKKKVNPDLVVDIKPSLRHRKIQEERLRRQQMMDDYFKRREEERWREEMSCMNFRLMEEEERLYWEERRRYEEELELYEWHRRYNREPRMGPPMPPPPPRPYMMGMPPGVMGPQGLRRPDTVDDRHVMAKHTQIYPKEEELNAVQKIITNSEKALKLVSDCLTEKNEKKEAPKVAVKAEEKSSDSKTPTATEGNKENKDKETPQPYRVLKGVMRVGSLAKGLVLTGDLNVKLVVMCAEKPTRSLLEKVMEHLPKQLAVVAPDEKYEVTRCVEEAAIVVTSVTEPKIVVTVTLTSPVMRESNTDPNASGETVTDPPDVLDRQKCLDALAALRHAKWFQARASGLQSCVMVIRILRDLCQRVPTWSRLNGWAMELLVEKVLSSCGQPLSPGDALRRVFEAIASGILLPGSSGLLDPCEKDPTDAAGSLTNQEREDITASAQHALRLIAFRQIHKVLGMDPLPPPKFTRGPFPRKRRRDNSTSEDKDSEGANGQKKDKKEDDKPEKMETSESKAC</sequence>
<dbReference type="PROSITE" id="PS51703">
    <property type="entry name" value="DZF"/>
    <property type="match status" value="1"/>
</dbReference>
<dbReference type="OrthoDB" id="8898434at2759"/>
<dbReference type="FunFam" id="3.30.160.60:FF:002080">
    <property type="entry name" value="Zinc finger RNA-binding protein"/>
    <property type="match status" value="1"/>
</dbReference>
<gene>
    <name evidence="7" type="primary">ZFR</name>
    <name evidence="7" type="ORF">AVEN_69227_2</name>
</gene>
<dbReference type="InterPro" id="IPR049402">
    <property type="entry name" value="DZF_dom_C"/>
</dbReference>
<evidence type="ECO:0000256" key="5">
    <source>
        <dbReference type="SAM" id="MobiDB-lite"/>
    </source>
</evidence>
<proteinExistence type="predicted"/>
<dbReference type="AlphaFoldDB" id="A0A4Y2EQ62"/>
<dbReference type="GO" id="GO:0003727">
    <property type="term" value="F:single-stranded RNA binding"/>
    <property type="evidence" value="ECO:0007669"/>
    <property type="project" value="TreeGrafter"/>
</dbReference>
<dbReference type="PANTHER" id="PTHR45762">
    <property type="entry name" value="ZINC FINGER RNA-BINDING PROTEIN"/>
    <property type="match status" value="1"/>
</dbReference>
<dbReference type="SMART" id="SM00355">
    <property type="entry name" value="ZnF_C2H2"/>
    <property type="match status" value="3"/>
</dbReference>
<dbReference type="SUPFAM" id="SSF57667">
    <property type="entry name" value="beta-beta-alpha zinc fingers"/>
    <property type="match status" value="3"/>
</dbReference>
<dbReference type="Proteomes" id="UP000499080">
    <property type="component" value="Unassembled WGS sequence"/>
</dbReference>
<keyword evidence="8" id="KW-1185">Reference proteome</keyword>
<dbReference type="InterPro" id="IPR006561">
    <property type="entry name" value="DZF_dom"/>
</dbReference>
<dbReference type="GO" id="GO:0071011">
    <property type="term" value="C:precatalytic spliceosome"/>
    <property type="evidence" value="ECO:0007669"/>
    <property type="project" value="TreeGrafter"/>
</dbReference>
<feature type="compositionally biased region" description="Basic and acidic residues" evidence="5">
    <location>
        <begin position="646"/>
        <end position="655"/>
    </location>
</feature>
<dbReference type="InterPro" id="IPR013087">
    <property type="entry name" value="Znf_C2H2_type"/>
</dbReference>
<dbReference type="EMBL" id="BGPR01000672">
    <property type="protein sequence ID" value="GBM30981.1"/>
    <property type="molecule type" value="Genomic_DNA"/>
</dbReference>
<feature type="domain" description="DZF" evidence="6">
    <location>
        <begin position="553"/>
        <end position="953"/>
    </location>
</feature>
<accession>A0A4Y2EQ62</accession>
<comment type="caution">
    <text evidence="7">The sequence shown here is derived from an EMBL/GenBank/DDBJ whole genome shotgun (WGS) entry which is preliminary data.</text>
</comment>
<feature type="region of interest" description="Disordered" evidence="5">
    <location>
        <begin position="909"/>
        <end position="965"/>
    </location>
</feature>
<keyword evidence="3" id="KW-0539">Nucleus</keyword>